<organism evidence="1">
    <name type="scientific">Rhizophora mucronata</name>
    <name type="common">Asiatic mangrove</name>
    <dbReference type="NCBI Taxonomy" id="61149"/>
    <lineage>
        <taxon>Eukaryota</taxon>
        <taxon>Viridiplantae</taxon>
        <taxon>Streptophyta</taxon>
        <taxon>Embryophyta</taxon>
        <taxon>Tracheophyta</taxon>
        <taxon>Spermatophyta</taxon>
        <taxon>Magnoliopsida</taxon>
        <taxon>eudicotyledons</taxon>
        <taxon>Gunneridae</taxon>
        <taxon>Pentapetalae</taxon>
        <taxon>rosids</taxon>
        <taxon>fabids</taxon>
        <taxon>Malpighiales</taxon>
        <taxon>Rhizophoraceae</taxon>
        <taxon>Rhizophora</taxon>
    </lineage>
</organism>
<proteinExistence type="predicted"/>
<dbReference type="EMBL" id="GGEC01085290">
    <property type="protein sequence ID" value="MBX65774.1"/>
    <property type="molecule type" value="Transcribed_RNA"/>
</dbReference>
<reference evidence="1" key="1">
    <citation type="submission" date="2018-02" db="EMBL/GenBank/DDBJ databases">
        <title>Rhizophora mucronata_Transcriptome.</title>
        <authorList>
            <person name="Meera S.P."/>
            <person name="Sreeshan A."/>
            <person name="Augustine A."/>
        </authorList>
    </citation>
    <scope>NUCLEOTIDE SEQUENCE</scope>
    <source>
        <tissue evidence="1">Leaf</tissue>
    </source>
</reference>
<evidence type="ECO:0000313" key="1">
    <source>
        <dbReference type="EMBL" id="MBX65774.1"/>
    </source>
</evidence>
<protein>
    <submittedName>
        <fullName evidence="1">Uncharacterized protein</fullName>
    </submittedName>
</protein>
<accession>A0A2P2QFV6</accession>
<dbReference type="AlphaFoldDB" id="A0A2P2QFV6"/>
<sequence length="29" mass="3092">MSSMENALGSDWNGAIYAHCAASNCPDYI</sequence>
<name>A0A2P2QFV6_RHIMU</name>